<protein>
    <submittedName>
        <fullName evidence="5">Glycosyl transferase</fullName>
    </submittedName>
</protein>
<accession>A0ABQ4KE54</accession>
<evidence type="ECO:0000259" key="3">
    <source>
        <dbReference type="Pfam" id="PF00534"/>
    </source>
</evidence>
<dbReference type="Pfam" id="PF13439">
    <property type="entry name" value="Glyco_transf_4"/>
    <property type="match status" value="1"/>
</dbReference>
<feature type="domain" description="Glycosyltransferase subfamily 4-like N-terminal" evidence="4">
    <location>
        <begin position="24"/>
        <end position="168"/>
    </location>
</feature>
<dbReference type="InterPro" id="IPR001296">
    <property type="entry name" value="Glyco_trans_1"/>
</dbReference>
<name>A0ABQ4KE54_9BACI</name>
<proteinExistence type="predicted"/>
<dbReference type="Pfam" id="PF00534">
    <property type="entry name" value="Glycos_transf_1"/>
    <property type="match status" value="1"/>
</dbReference>
<dbReference type="GO" id="GO:0016740">
    <property type="term" value="F:transferase activity"/>
    <property type="evidence" value="ECO:0007669"/>
    <property type="project" value="UniProtKB-KW"/>
</dbReference>
<comment type="caution">
    <text evidence="5">The sequence shown here is derived from an EMBL/GenBank/DDBJ whole genome shotgun (WGS) entry which is preliminary data.</text>
</comment>
<keyword evidence="2 5" id="KW-0808">Transferase</keyword>
<dbReference type="PANTHER" id="PTHR12526:SF629">
    <property type="entry name" value="TEICHURONIC ACID BIOSYNTHESIS GLYCOSYLTRANSFERASE TUAH-RELATED"/>
    <property type="match status" value="1"/>
</dbReference>
<dbReference type="EMBL" id="BOQT01000027">
    <property type="protein sequence ID" value="GIN23158.1"/>
    <property type="molecule type" value="Genomic_DNA"/>
</dbReference>
<evidence type="ECO:0000256" key="2">
    <source>
        <dbReference type="ARBA" id="ARBA00022679"/>
    </source>
</evidence>
<dbReference type="PANTHER" id="PTHR12526">
    <property type="entry name" value="GLYCOSYLTRANSFERASE"/>
    <property type="match status" value="1"/>
</dbReference>
<evidence type="ECO:0000313" key="6">
    <source>
        <dbReference type="Proteomes" id="UP000680279"/>
    </source>
</evidence>
<dbReference type="RefSeq" id="WP_212963923.1">
    <property type="nucleotide sequence ID" value="NZ_BOQT01000027.1"/>
</dbReference>
<dbReference type="Gene3D" id="3.40.50.2000">
    <property type="entry name" value="Glycogen Phosphorylase B"/>
    <property type="match status" value="2"/>
</dbReference>
<organism evidence="5 6">
    <name type="scientific">Siminovitchia fordii</name>
    <dbReference type="NCBI Taxonomy" id="254759"/>
    <lineage>
        <taxon>Bacteria</taxon>
        <taxon>Bacillati</taxon>
        <taxon>Bacillota</taxon>
        <taxon>Bacilli</taxon>
        <taxon>Bacillales</taxon>
        <taxon>Bacillaceae</taxon>
        <taxon>Siminovitchia</taxon>
    </lineage>
</organism>
<keyword evidence="1" id="KW-0328">Glycosyltransferase</keyword>
<feature type="domain" description="Glycosyl transferase family 1" evidence="3">
    <location>
        <begin position="187"/>
        <end position="337"/>
    </location>
</feature>
<keyword evidence="6" id="KW-1185">Reference proteome</keyword>
<gene>
    <name evidence="5" type="ORF">J1TS3_42920</name>
</gene>
<evidence type="ECO:0000259" key="4">
    <source>
        <dbReference type="Pfam" id="PF13439"/>
    </source>
</evidence>
<evidence type="ECO:0000256" key="1">
    <source>
        <dbReference type="ARBA" id="ARBA00022676"/>
    </source>
</evidence>
<reference evidence="5 6" key="1">
    <citation type="submission" date="2021-03" db="EMBL/GenBank/DDBJ databases">
        <title>Antimicrobial resistance genes in bacteria isolated from Japanese honey, and their potential for conferring macrolide and lincosamide resistance in the American foulbrood pathogen Paenibacillus larvae.</title>
        <authorList>
            <person name="Okamoto M."/>
            <person name="Kumagai M."/>
            <person name="Kanamori H."/>
            <person name="Takamatsu D."/>
        </authorList>
    </citation>
    <scope>NUCLEOTIDE SEQUENCE [LARGE SCALE GENOMIC DNA]</scope>
    <source>
        <strain evidence="5 6">J1TS3</strain>
    </source>
</reference>
<dbReference type="InterPro" id="IPR028098">
    <property type="entry name" value="Glyco_trans_4-like_N"/>
</dbReference>
<sequence>MKIGFIVLNNFKYDARVIKQSSLFAQKGHKVDVFALADEGLPKTQNINGVNVHRVNLLSRKLPKKIMFQVLKYAEYMVKLLKLRNYDFLFLSRAKSLPIGIVIRALSFNKVKLVYDTRELETESNGIKGFKKKTIKFIEKMLIPKVHHIFAVSESIKKIYEKNYDREVLLITNSVYYNDIEREKIFHEIYGLEPSVKIFLYQGRLTKGRGIELIIQAFKQIEIKDCVLVILGHGELKEWILDEIQGFSNIFLHDSVEPNQLLSYTSSADYAFCLIENTCLSYYYSLPNKLFEYSLAGLPVLASNLPELGKYVREFENGVIINEFTIVSIKNAIEEIKMKSYDEMSFNSKRLARENDWAKHEAELLKIIEG</sequence>
<dbReference type="Proteomes" id="UP000680279">
    <property type="component" value="Unassembled WGS sequence"/>
</dbReference>
<dbReference type="SUPFAM" id="SSF53756">
    <property type="entry name" value="UDP-Glycosyltransferase/glycogen phosphorylase"/>
    <property type="match status" value="1"/>
</dbReference>
<evidence type="ECO:0000313" key="5">
    <source>
        <dbReference type="EMBL" id="GIN23158.1"/>
    </source>
</evidence>